<proteinExistence type="predicted"/>
<gene>
    <name evidence="2" type="ORF">DAEQUDRAFT_742127</name>
</gene>
<dbReference type="OrthoDB" id="10623829at2759"/>
<evidence type="ECO:0000313" key="2">
    <source>
        <dbReference type="EMBL" id="KZT63086.1"/>
    </source>
</evidence>
<accession>A0A165KG17</accession>
<dbReference type="AlphaFoldDB" id="A0A165KG17"/>
<sequence>MANQQRTQTITAMPITSSVLRIHIKHRPGWPLHMLRCTVIQPCYGNIPVGIDLRFDNQVGVDSGIQYAVLLRPLSHGFDRELGFLHDSIPTLSSDSWSSHEHDGMTEHWCGGHADELGISKIRKLPDDVTKTEMEVWSVYVGIISSSSGFDGQMVMALQWVVHNAMYDRIASQKVQQAGRKVKGDVPAMVQMHRALVIQPCFGAVPVGIDVQYSSATPGAESEMVILAVQLSPLHQKDAKEYTIEKRWIGESTKGNWLNVQKANDNYWYRKKVTGQEVMSTRGIPAPIQHTNMIPWTINVGVISEGSYNGQVMVAVHTEVHKGLYDVTTLSLQKAGTDPALAAVVFKCWHAINGTRTPGSCHHCLCASASESEMPEPSGCLQPVWDANCSLHQTFTIQTYNHKQPVTLVIDLLQPQMSTKTATTSSQATGGGASKGNGKGNGGRGNGGKGKASHDLKM</sequence>
<name>A0A165KG17_9APHY</name>
<protein>
    <submittedName>
        <fullName evidence="2">Uncharacterized protein</fullName>
    </submittedName>
</protein>
<keyword evidence="3" id="KW-1185">Reference proteome</keyword>
<organism evidence="2 3">
    <name type="scientific">Daedalea quercina L-15889</name>
    <dbReference type="NCBI Taxonomy" id="1314783"/>
    <lineage>
        <taxon>Eukaryota</taxon>
        <taxon>Fungi</taxon>
        <taxon>Dikarya</taxon>
        <taxon>Basidiomycota</taxon>
        <taxon>Agaricomycotina</taxon>
        <taxon>Agaricomycetes</taxon>
        <taxon>Polyporales</taxon>
        <taxon>Fomitopsis</taxon>
    </lineage>
</organism>
<evidence type="ECO:0000256" key="1">
    <source>
        <dbReference type="SAM" id="MobiDB-lite"/>
    </source>
</evidence>
<feature type="compositionally biased region" description="Gly residues" evidence="1">
    <location>
        <begin position="429"/>
        <end position="450"/>
    </location>
</feature>
<dbReference type="EMBL" id="KV429274">
    <property type="protein sequence ID" value="KZT63086.1"/>
    <property type="molecule type" value="Genomic_DNA"/>
</dbReference>
<reference evidence="2 3" key="1">
    <citation type="journal article" date="2016" name="Mol. Biol. Evol.">
        <title>Comparative Genomics of Early-Diverging Mushroom-Forming Fungi Provides Insights into the Origins of Lignocellulose Decay Capabilities.</title>
        <authorList>
            <person name="Nagy L.G."/>
            <person name="Riley R."/>
            <person name="Tritt A."/>
            <person name="Adam C."/>
            <person name="Daum C."/>
            <person name="Floudas D."/>
            <person name="Sun H."/>
            <person name="Yadav J.S."/>
            <person name="Pangilinan J."/>
            <person name="Larsson K.H."/>
            <person name="Matsuura K."/>
            <person name="Barry K."/>
            <person name="Labutti K."/>
            <person name="Kuo R."/>
            <person name="Ohm R.A."/>
            <person name="Bhattacharya S.S."/>
            <person name="Shirouzu T."/>
            <person name="Yoshinaga Y."/>
            <person name="Martin F.M."/>
            <person name="Grigoriev I.V."/>
            <person name="Hibbett D.S."/>
        </authorList>
    </citation>
    <scope>NUCLEOTIDE SEQUENCE [LARGE SCALE GENOMIC DNA]</scope>
    <source>
        <strain evidence="2 3">L-15889</strain>
    </source>
</reference>
<feature type="region of interest" description="Disordered" evidence="1">
    <location>
        <begin position="420"/>
        <end position="458"/>
    </location>
</feature>
<evidence type="ECO:0000313" key="3">
    <source>
        <dbReference type="Proteomes" id="UP000076727"/>
    </source>
</evidence>
<dbReference type="Proteomes" id="UP000076727">
    <property type="component" value="Unassembled WGS sequence"/>
</dbReference>